<proteinExistence type="predicted"/>
<dbReference type="GO" id="GO:0006751">
    <property type="term" value="P:glutathione catabolic process"/>
    <property type="evidence" value="ECO:0007669"/>
    <property type="project" value="InterPro"/>
</dbReference>
<reference evidence="3 4" key="1">
    <citation type="submission" date="2017-05" db="EMBL/GenBank/DDBJ databases">
        <authorList>
            <person name="Song R."/>
            <person name="Chenine A.L."/>
            <person name="Ruprecht R.M."/>
        </authorList>
    </citation>
    <scope>NUCLEOTIDE SEQUENCE [LARGE SCALE GENOMIC DNA]</scope>
    <source>
        <strain evidence="3 4">CECT 8489</strain>
    </source>
</reference>
<dbReference type="EC" id="4.3.2.7" evidence="1"/>
<dbReference type="EMBL" id="FXXQ01000002">
    <property type="protein sequence ID" value="SMX22950.1"/>
    <property type="molecule type" value="Genomic_DNA"/>
</dbReference>
<dbReference type="Proteomes" id="UP000201838">
    <property type="component" value="Unassembled WGS sequence"/>
</dbReference>
<dbReference type="CDD" id="cd06661">
    <property type="entry name" value="GGCT_like"/>
    <property type="match status" value="1"/>
</dbReference>
<dbReference type="OrthoDB" id="9795692at2"/>
<dbReference type="AlphaFoldDB" id="A0A238IYW7"/>
<evidence type="ECO:0000256" key="2">
    <source>
        <dbReference type="ARBA" id="ARBA00023239"/>
    </source>
</evidence>
<dbReference type="PANTHER" id="PTHR12192">
    <property type="entry name" value="CATION TRANSPORT PROTEIN CHAC-RELATED"/>
    <property type="match status" value="1"/>
</dbReference>
<name>A0A238IYW7_9RHOB</name>
<protein>
    <recommendedName>
        <fullName evidence="1">glutathione-specific gamma-glutamylcyclotransferase</fullName>
        <ecNumber evidence="1">4.3.2.7</ecNumber>
    </recommendedName>
</protein>
<evidence type="ECO:0000313" key="3">
    <source>
        <dbReference type="EMBL" id="SMX22950.1"/>
    </source>
</evidence>
<dbReference type="InterPro" id="IPR006840">
    <property type="entry name" value="ChaC"/>
</dbReference>
<dbReference type="Gene3D" id="3.10.490.10">
    <property type="entry name" value="Gamma-glutamyl cyclotransferase-like"/>
    <property type="match status" value="1"/>
</dbReference>
<accession>A0A238IYW7</accession>
<gene>
    <name evidence="3" type="ORF">BOA8489_01049</name>
</gene>
<dbReference type="PANTHER" id="PTHR12192:SF2">
    <property type="entry name" value="GLUTATHIONE-SPECIFIC GAMMA-GLUTAMYLCYCLOTRANSFERASE 2"/>
    <property type="match status" value="1"/>
</dbReference>
<sequence>MNKGPETLATPLWVFGYGSLIWNPGFPVAERRLATMHGFRRSFCMSSIHHRGTDADPGLVLALDPAPDASCTGVAFAVPDEKAEATVAYLRERELISSAYIERVLPVTFEDGETVMALSYVVDTDHVQYVGGMELERQAQIIAHAVGGRGPNTEYLWNTFSHLIDLGIEDAELAWLSDRVREIVSAT</sequence>
<dbReference type="InterPro" id="IPR036568">
    <property type="entry name" value="GGCT-like_sf"/>
</dbReference>
<dbReference type="Pfam" id="PF04752">
    <property type="entry name" value="ChaC"/>
    <property type="match status" value="1"/>
</dbReference>
<organism evidence="3 4">
    <name type="scientific">Boseongicola aestuarii</name>
    <dbReference type="NCBI Taxonomy" id="1470561"/>
    <lineage>
        <taxon>Bacteria</taxon>
        <taxon>Pseudomonadati</taxon>
        <taxon>Pseudomonadota</taxon>
        <taxon>Alphaproteobacteria</taxon>
        <taxon>Rhodobacterales</taxon>
        <taxon>Paracoccaceae</taxon>
        <taxon>Boseongicola</taxon>
    </lineage>
</organism>
<dbReference type="GO" id="GO:0005737">
    <property type="term" value="C:cytoplasm"/>
    <property type="evidence" value="ECO:0007669"/>
    <property type="project" value="TreeGrafter"/>
</dbReference>
<dbReference type="RefSeq" id="WP_093972904.1">
    <property type="nucleotide sequence ID" value="NZ_FXXQ01000002.1"/>
</dbReference>
<evidence type="ECO:0000256" key="1">
    <source>
        <dbReference type="ARBA" id="ARBA00012344"/>
    </source>
</evidence>
<dbReference type="SUPFAM" id="SSF110857">
    <property type="entry name" value="Gamma-glutamyl cyclotransferase-like"/>
    <property type="match status" value="1"/>
</dbReference>
<dbReference type="GO" id="GO:0061928">
    <property type="term" value="F:glutathione specific gamma-glutamylcyclotransferase activity"/>
    <property type="evidence" value="ECO:0007669"/>
    <property type="project" value="UniProtKB-EC"/>
</dbReference>
<keyword evidence="2" id="KW-0456">Lyase</keyword>
<keyword evidence="4" id="KW-1185">Reference proteome</keyword>
<evidence type="ECO:0000313" key="4">
    <source>
        <dbReference type="Proteomes" id="UP000201838"/>
    </source>
</evidence>
<dbReference type="InterPro" id="IPR013024">
    <property type="entry name" value="GGCT-like"/>
</dbReference>